<dbReference type="EMBL" id="AP005647">
    <property type="protein sequence ID" value="BAD10534.1"/>
    <property type="molecule type" value="Genomic_DNA"/>
</dbReference>
<reference evidence="3" key="2">
    <citation type="journal article" date="2008" name="Nucleic Acids Res.">
        <title>The rice annotation project database (RAP-DB): 2008 update.</title>
        <authorList>
            <consortium name="The rice annotation project (RAP)"/>
        </authorList>
    </citation>
    <scope>GENOME REANNOTATION</scope>
    <source>
        <strain evidence="3">cv. Nipponbare</strain>
    </source>
</reference>
<name>Q6YXX0_ORYSJ</name>
<feature type="compositionally biased region" description="Basic and acidic residues" evidence="1">
    <location>
        <begin position="35"/>
        <end position="51"/>
    </location>
</feature>
<gene>
    <name evidence="2" type="primary">OSJNBa0026E05.22</name>
</gene>
<protein>
    <submittedName>
        <fullName evidence="2">Uncharacterized protein</fullName>
    </submittedName>
</protein>
<evidence type="ECO:0000313" key="2">
    <source>
        <dbReference type="EMBL" id="BAD10534.1"/>
    </source>
</evidence>
<dbReference type="Proteomes" id="UP000000763">
    <property type="component" value="Chromosome 2"/>
</dbReference>
<organism evidence="2 3">
    <name type="scientific">Oryza sativa subsp. japonica</name>
    <name type="common">Rice</name>
    <dbReference type="NCBI Taxonomy" id="39947"/>
    <lineage>
        <taxon>Eukaryota</taxon>
        <taxon>Viridiplantae</taxon>
        <taxon>Streptophyta</taxon>
        <taxon>Embryophyta</taxon>
        <taxon>Tracheophyta</taxon>
        <taxon>Spermatophyta</taxon>
        <taxon>Magnoliopsida</taxon>
        <taxon>Liliopsida</taxon>
        <taxon>Poales</taxon>
        <taxon>Poaceae</taxon>
        <taxon>BOP clade</taxon>
        <taxon>Oryzoideae</taxon>
        <taxon>Oryzeae</taxon>
        <taxon>Oryzinae</taxon>
        <taxon>Oryza</taxon>
        <taxon>Oryza sativa</taxon>
    </lineage>
</organism>
<sequence>MERSDGIWKETAARLGGAARRRRPKEDDGVEVDVVDPRADGDDAAERRDGVEELGANADGPAAEDEDDARWVGVGGHHVE</sequence>
<reference evidence="3" key="1">
    <citation type="journal article" date="2005" name="Nature">
        <title>The map-based sequence of the rice genome.</title>
        <authorList>
            <consortium name="International rice genome sequencing project (IRGSP)"/>
            <person name="Matsumoto T."/>
            <person name="Wu J."/>
            <person name="Kanamori H."/>
            <person name="Katayose Y."/>
            <person name="Fujisawa M."/>
            <person name="Namiki N."/>
            <person name="Mizuno H."/>
            <person name="Yamamoto K."/>
            <person name="Antonio B.A."/>
            <person name="Baba T."/>
            <person name="Sakata K."/>
            <person name="Nagamura Y."/>
            <person name="Aoki H."/>
            <person name="Arikawa K."/>
            <person name="Arita K."/>
            <person name="Bito T."/>
            <person name="Chiden Y."/>
            <person name="Fujitsuka N."/>
            <person name="Fukunaka R."/>
            <person name="Hamada M."/>
            <person name="Harada C."/>
            <person name="Hayashi A."/>
            <person name="Hijishita S."/>
            <person name="Honda M."/>
            <person name="Hosokawa S."/>
            <person name="Ichikawa Y."/>
            <person name="Idonuma A."/>
            <person name="Iijima M."/>
            <person name="Ikeda M."/>
            <person name="Ikeno M."/>
            <person name="Ito K."/>
            <person name="Ito S."/>
            <person name="Ito T."/>
            <person name="Ito Y."/>
            <person name="Ito Y."/>
            <person name="Iwabuchi A."/>
            <person name="Kamiya K."/>
            <person name="Karasawa W."/>
            <person name="Kurita K."/>
            <person name="Katagiri S."/>
            <person name="Kikuta A."/>
            <person name="Kobayashi H."/>
            <person name="Kobayashi N."/>
            <person name="Machita K."/>
            <person name="Maehara T."/>
            <person name="Masukawa M."/>
            <person name="Mizubayashi T."/>
            <person name="Mukai Y."/>
            <person name="Nagasaki H."/>
            <person name="Nagata Y."/>
            <person name="Naito S."/>
            <person name="Nakashima M."/>
            <person name="Nakama Y."/>
            <person name="Nakamichi Y."/>
            <person name="Nakamura M."/>
            <person name="Meguro A."/>
            <person name="Negishi M."/>
            <person name="Ohta I."/>
            <person name="Ohta T."/>
            <person name="Okamoto M."/>
            <person name="Ono N."/>
            <person name="Saji S."/>
            <person name="Sakaguchi M."/>
            <person name="Sakai K."/>
            <person name="Shibata M."/>
            <person name="Shimokawa T."/>
            <person name="Song J."/>
            <person name="Takazaki Y."/>
            <person name="Terasawa K."/>
            <person name="Tsugane M."/>
            <person name="Tsuji K."/>
            <person name="Ueda S."/>
            <person name="Waki K."/>
            <person name="Yamagata H."/>
            <person name="Yamamoto M."/>
            <person name="Yamamoto S."/>
            <person name="Yamane H."/>
            <person name="Yoshiki S."/>
            <person name="Yoshihara R."/>
            <person name="Yukawa K."/>
            <person name="Zhong H."/>
            <person name="Yano M."/>
            <person name="Yuan Q."/>
            <person name="Ouyang S."/>
            <person name="Liu J."/>
            <person name="Jones K.M."/>
            <person name="Gansberger K."/>
            <person name="Moffat K."/>
            <person name="Hill J."/>
            <person name="Bera J."/>
            <person name="Fadrosh D."/>
            <person name="Jin S."/>
            <person name="Johri S."/>
            <person name="Kim M."/>
            <person name="Overton L."/>
            <person name="Reardon M."/>
            <person name="Tsitrin T."/>
            <person name="Vuong H."/>
            <person name="Weaver B."/>
            <person name="Ciecko A."/>
            <person name="Tallon L."/>
            <person name="Jackson J."/>
            <person name="Pai G."/>
            <person name="Aken S.V."/>
            <person name="Utterback T."/>
            <person name="Reidmuller S."/>
            <person name="Feldblyum T."/>
            <person name="Hsiao J."/>
            <person name="Zismann V."/>
            <person name="Iobst S."/>
            <person name="de Vazeille A.R."/>
            <person name="Buell C.R."/>
            <person name="Ying K."/>
            <person name="Li Y."/>
            <person name="Lu T."/>
            <person name="Huang Y."/>
            <person name="Zhao Q."/>
            <person name="Feng Q."/>
            <person name="Zhang L."/>
            <person name="Zhu J."/>
            <person name="Weng Q."/>
            <person name="Mu J."/>
            <person name="Lu Y."/>
            <person name="Fan D."/>
            <person name="Liu Y."/>
            <person name="Guan J."/>
            <person name="Zhang Y."/>
            <person name="Yu S."/>
            <person name="Liu X."/>
            <person name="Zhang Y."/>
            <person name="Hong G."/>
            <person name="Han B."/>
            <person name="Choisne N."/>
            <person name="Demange N."/>
            <person name="Orjeda G."/>
            <person name="Samain S."/>
            <person name="Cattolico L."/>
            <person name="Pelletier E."/>
            <person name="Couloux A."/>
            <person name="Segurens B."/>
            <person name="Wincker P."/>
            <person name="D'Hont A."/>
            <person name="Scarpelli C."/>
            <person name="Weissenbach J."/>
            <person name="Salanoubat M."/>
            <person name="Quetier F."/>
            <person name="Yu Y."/>
            <person name="Kim H.R."/>
            <person name="Rambo T."/>
            <person name="Currie J."/>
            <person name="Collura K."/>
            <person name="Luo M."/>
            <person name="Yang T."/>
            <person name="Ammiraju J.S.S."/>
            <person name="Engler F."/>
            <person name="Soderlund C."/>
            <person name="Wing R.A."/>
            <person name="Palmer L.E."/>
            <person name="de la Bastide M."/>
            <person name="Spiegel L."/>
            <person name="Nascimento L."/>
            <person name="Zutavern T."/>
            <person name="O'Shaughnessy A."/>
            <person name="Dike S."/>
            <person name="Dedhia N."/>
            <person name="Preston R."/>
            <person name="Balija V."/>
            <person name="McCombie W.R."/>
            <person name="Chow T."/>
            <person name="Chen H."/>
            <person name="Chung M."/>
            <person name="Chen C."/>
            <person name="Shaw J."/>
            <person name="Wu H."/>
            <person name="Hsiao K."/>
            <person name="Chao Y."/>
            <person name="Chu M."/>
            <person name="Cheng C."/>
            <person name="Hour A."/>
            <person name="Lee P."/>
            <person name="Lin S."/>
            <person name="Lin Y."/>
            <person name="Liou J."/>
            <person name="Liu S."/>
            <person name="Hsing Y."/>
            <person name="Raghuvanshi S."/>
            <person name="Mohanty A."/>
            <person name="Bharti A.K."/>
            <person name="Gaur A."/>
            <person name="Gupta V."/>
            <person name="Kumar D."/>
            <person name="Ravi V."/>
            <person name="Vij S."/>
            <person name="Kapur A."/>
            <person name="Khurana P."/>
            <person name="Khurana P."/>
            <person name="Khurana J.P."/>
            <person name="Tyagi A.K."/>
            <person name="Gaikwad K."/>
            <person name="Singh A."/>
            <person name="Dalal V."/>
            <person name="Srivastava S."/>
            <person name="Dixit A."/>
            <person name="Pal A.K."/>
            <person name="Ghazi I.A."/>
            <person name="Yadav M."/>
            <person name="Pandit A."/>
            <person name="Bhargava A."/>
            <person name="Sureshbabu K."/>
            <person name="Batra K."/>
            <person name="Sharma T.R."/>
            <person name="Mohapatra T."/>
            <person name="Singh N.K."/>
            <person name="Messing J."/>
            <person name="Nelson A.B."/>
            <person name="Fuks G."/>
            <person name="Kavchok S."/>
            <person name="Keizer G."/>
            <person name="Linton E."/>
            <person name="Llaca V."/>
            <person name="Song R."/>
            <person name="Tanyolac B."/>
            <person name="Young S."/>
            <person name="Ho-Il K."/>
            <person name="Hahn J.H."/>
            <person name="Sangsakoo G."/>
            <person name="Vanavichit A."/>
            <person name="de Mattos Luiz.A.T."/>
            <person name="Zimmer P.D."/>
            <person name="Malone G."/>
            <person name="Dellagostin O."/>
            <person name="de Oliveira A.C."/>
            <person name="Bevan M."/>
            <person name="Bancroft I."/>
            <person name="Minx P."/>
            <person name="Cordum H."/>
            <person name="Wilson R."/>
            <person name="Cheng Z."/>
            <person name="Jin W."/>
            <person name="Jiang J."/>
            <person name="Leong S.A."/>
            <person name="Iwama H."/>
            <person name="Gojobori T."/>
            <person name="Itoh T."/>
            <person name="Niimura Y."/>
            <person name="Fujii Y."/>
            <person name="Habara T."/>
            <person name="Sakai H."/>
            <person name="Sato Y."/>
            <person name="Wilson G."/>
            <person name="Kumar K."/>
            <person name="McCouch S."/>
            <person name="Juretic N."/>
            <person name="Hoen D."/>
            <person name="Wright S."/>
            <person name="Bruskiewich R."/>
            <person name="Bureau T."/>
            <person name="Miyao A."/>
            <person name="Hirochika H."/>
            <person name="Nishikawa T."/>
            <person name="Kadowaki K."/>
            <person name="Sugiura M."/>
            <person name="Burr B."/>
            <person name="Sasaki T."/>
        </authorList>
    </citation>
    <scope>NUCLEOTIDE SEQUENCE [LARGE SCALE GENOMIC DNA]</scope>
    <source>
        <strain evidence="3">cv. Nipponbare</strain>
    </source>
</reference>
<dbReference type="AlphaFoldDB" id="Q6YXX0"/>
<feature type="region of interest" description="Disordered" evidence="1">
    <location>
        <begin position="1"/>
        <end position="80"/>
    </location>
</feature>
<proteinExistence type="predicted"/>
<accession>Q6YXX0</accession>
<evidence type="ECO:0000313" key="3">
    <source>
        <dbReference type="Proteomes" id="UP000000763"/>
    </source>
</evidence>
<feature type="compositionally biased region" description="Basic and acidic residues" evidence="1">
    <location>
        <begin position="1"/>
        <end position="12"/>
    </location>
</feature>
<evidence type="ECO:0000256" key="1">
    <source>
        <dbReference type="SAM" id="MobiDB-lite"/>
    </source>
</evidence>